<feature type="non-terminal residue" evidence="1">
    <location>
        <position position="1"/>
    </location>
</feature>
<dbReference type="Proteomes" id="UP000433366">
    <property type="component" value="Unassembled WGS sequence"/>
</dbReference>
<dbReference type="AlphaFoldDB" id="A0A6B0BKS1"/>
<dbReference type="InterPro" id="IPR035516">
    <property type="entry name" value="Gyrase/topoIV_suA_C"/>
</dbReference>
<dbReference type="EMBL" id="WPRH01000326">
    <property type="protein sequence ID" value="MVI55183.1"/>
    <property type="molecule type" value="Genomic_DNA"/>
</dbReference>
<comment type="caution">
    <text evidence="1">The sequence shown here is derived from an EMBL/GenBank/DDBJ whole genome shotgun (WGS) entry which is preliminary data.</text>
</comment>
<name>A0A6B0BKS1_STAAU</name>
<evidence type="ECO:0000313" key="1">
    <source>
        <dbReference type="EMBL" id="MVI55183.1"/>
    </source>
</evidence>
<dbReference type="SUPFAM" id="SSF101904">
    <property type="entry name" value="GyrA/ParC C-terminal domain-like"/>
    <property type="match status" value="1"/>
</dbReference>
<dbReference type="Gene3D" id="2.120.10.90">
    <property type="entry name" value="DNA gyrase/topoisomerase IV, subunit A, C-terminal"/>
    <property type="match status" value="1"/>
</dbReference>
<proteinExistence type="predicted"/>
<sequence>DFVVMTEGVSENDTILMATQRGSLKRISFKILQVAKRAQRGITLLKELKKNPHRIVAAHVVTGEHSQYTLYSKSNEEHGLINDIYKSEQYTNGSFIVDTDDFGEVIDMYIS</sequence>
<reference evidence="1 2" key="1">
    <citation type="submission" date="2019-11" db="EMBL/GenBank/DDBJ databases">
        <title>Implementation of targeted gown and glove precautions to prevent Staphylococcus aureus acquisition in community-based nursing homes.</title>
        <authorList>
            <person name="Stine O.C."/>
        </authorList>
    </citation>
    <scope>NUCLEOTIDE SEQUENCE [LARGE SCALE GENOMIC DNA]</scope>
    <source>
        <strain evidence="1 2">S_4031.LGMP.AI</strain>
    </source>
</reference>
<accession>A0A6B0BKS1</accession>
<evidence type="ECO:0000313" key="2">
    <source>
        <dbReference type="Proteomes" id="UP000433366"/>
    </source>
</evidence>
<gene>
    <name evidence="1" type="ORF">GO793_04830</name>
</gene>
<organism evidence="1 2">
    <name type="scientific">Staphylococcus aureus</name>
    <dbReference type="NCBI Taxonomy" id="1280"/>
    <lineage>
        <taxon>Bacteria</taxon>
        <taxon>Bacillati</taxon>
        <taxon>Bacillota</taxon>
        <taxon>Bacilli</taxon>
        <taxon>Bacillales</taxon>
        <taxon>Staphylococcaceae</taxon>
        <taxon>Staphylococcus</taxon>
    </lineage>
</organism>
<protein>
    <submittedName>
        <fullName evidence="1">DNA gyrase subunit A</fullName>
    </submittedName>
</protein>